<evidence type="ECO:0000313" key="1">
    <source>
        <dbReference type="EMBL" id="KAG2900911.1"/>
    </source>
</evidence>
<accession>A0A8T1K7J1</accession>
<dbReference type="EMBL" id="RCMK01001140">
    <property type="protein sequence ID" value="KAG2900911.1"/>
    <property type="molecule type" value="Genomic_DNA"/>
</dbReference>
<dbReference type="AlphaFoldDB" id="A0A8T1K7J1"/>
<comment type="caution">
    <text evidence="1">The sequence shown here is derived from an EMBL/GenBank/DDBJ whole genome shotgun (WGS) entry which is preliminary data.</text>
</comment>
<evidence type="ECO:0000313" key="2">
    <source>
        <dbReference type="Proteomes" id="UP000736787"/>
    </source>
</evidence>
<dbReference type="Proteomes" id="UP000736787">
    <property type="component" value="Unassembled WGS sequence"/>
</dbReference>
<protein>
    <submittedName>
        <fullName evidence="1">Uncharacterized protein</fullName>
    </submittedName>
</protein>
<sequence length="44" mass="5012">MTLRSTHAIEKFGSHVVLGRGTPALWKWMQVCVASVNGLRKWRC</sequence>
<name>A0A8T1K7J1_9STRA</name>
<organism evidence="1 2">
    <name type="scientific">Phytophthora cactorum</name>
    <dbReference type="NCBI Taxonomy" id="29920"/>
    <lineage>
        <taxon>Eukaryota</taxon>
        <taxon>Sar</taxon>
        <taxon>Stramenopiles</taxon>
        <taxon>Oomycota</taxon>
        <taxon>Peronosporomycetes</taxon>
        <taxon>Peronosporales</taxon>
        <taxon>Peronosporaceae</taxon>
        <taxon>Phytophthora</taxon>
    </lineage>
</organism>
<proteinExistence type="predicted"/>
<gene>
    <name evidence="1" type="ORF">PC117_g21850</name>
</gene>
<reference evidence="1" key="1">
    <citation type="submission" date="2018-10" db="EMBL/GenBank/DDBJ databases">
        <title>Effector identification in a new, highly contiguous assembly of the strawberry crown rot pathogen Phytophthora cactorum.</title>
        <authorList>
            <person name="Armitage A.D."/>
            <person name="Nellist C.F."/>
            <person name="Bates H."/>
            <person name="Vickerstaff R.J."/>
            <person name="Harrison R.J."/>
        </authorList>
    </citation>
    <scope>NUCLEOTIDE SEQUENCE</scope>
    <source>
        <strain evidence="1">4040</strain>
    </source>
</reference>